<reference evidence="1" key="1">
    <citation type="submission" date="2020-08" db="EMBL/GenBank/DDBJ databases">
        <title>Sulfitobacter aestuariivivens sp. nov., isolated from a tidal flat.</title>
        <authorList>
            <person name="Park S."/>
            <person name="Yoon J.-H."/>
        </authorList>
    </citation>
    <scope>NUCLEOTIDE SEQUENCE</scope>
    <source>
        <strain evidence="1">TSTF-M16</strain>
    </source>
</reference>
<keyword evidence="2" id="KW-1185">Reference proteome</keyword>
<dbReference type="Gene3D" id="3.40.50.720">
    <property type="entry name" value="NAD(P)-binding Rossmann-like Domain"/>
    <property type="match status" value="1"/>
</dbReference>
<evidence type="ECO:0000313" key="2">
    <source>
        <dbReference type="Proteomes" id="UP000635142"/>
    </source>
</evidence>
<comment type="caution">
    <text evidence="1">The sequence shown here is derived from an EMBL/GenBank/DDBJ whole genome shotgun (WGS) entry which is preliminary data.</text>
</comment>
<dbReference type="PANTHER" id="PTHR13812">
    <property type="entry name" value="KETIMINE REDUCTASE MU-CRYSTALLIN"/>
    <property type="match status" value="1"/>
</dbReference>
<dbReference type="AlphaFoldDB" id="A0A927D6J3"/>
<dbReference type="Proteomes" id="UP000635142">
    <property type="component" value="Unassembled WGS sequence"/>
</dbReference>
<dbReference type="InterPro" id="IPR023401">
    <property type="entry name" value="ODC_N"/>
</dbReference>
<dbReference type="PIRSF" id="PIRSF001439">
    <property type="entry name" value="CryM"/>
    <property type="match status" value="1"/>
</dbReference>
<name>A0A927D6J3_9RHOB</name>
<accession>A0A927D6J3</accession>
<sequence length="321" mass="33853">MGTLIVTEAELRSCLPIDKGSLTAIERSFSWISEGRVSMPPVMHIDIDDGSAVDTKGAFVDGLEHLAVKVATGFFRNPQIGLPSCSSIIALMNAKTGAFDCIFLDNGYLMNLRTGLAGAVAAKHLAPKRVTTVGVVGTGVQARYQIESLALVRRFERLLVFGRNTASVSSYCAEMTGLLGIPVEPCQSLAELVTFAQIVVTTTPATEPIIMAEWLHSDLHITAMGSDLPGKQELHSNILESADVVVCDVFDQCVIGGELQNLGEGGGTILEIGAIISGAEQFSRPTDAVTICDLTGTGAQDTAIAVEAFDRVKAAKLGTSL</sequence>
<dbReference type="EMBL" id="JACTAG010000001">
    <property type="protein sequence ID" value="MBD3663721.1"/>
    <property type="molecule type" value="Genomic_DNA"/>
</dbReference>
<protein>
    <submittedName>
        <fullName evidence="1">Ornithine cyclodeaminase family protein</fullName>
    </submittedName>
</protein>
<dbReference type="SUPFAM" id="SSF51735">
    <property type="entry name" value="NAD(P)-binding Rossmann-fold domains"/>
    <property type="match status" value="1"/>
</dbReference>
<dbReference type="InterPro" id="IPR036291">
    <property type="entry name" value="NAD(P)-bd_dom_sf"/>
</dbReference>
<dbReference type="Gene3D" id="3.30.1780.10">
    <property type="entry name" value="ornithine cyclodeaminase, domain 1"/>
    <property type="match status" value="1"/>
</dbReference>
<organism evidence="1 2">
    <name type="scientific">Sulfitobacter aestuariivivens</name>
    <dbReference type="NCBI Taxonomy" id="2766981"/>
    <lineage>
        <taxon>Bacteria</taxon>
        <taxon>Pseudomonadati</taxon>
        <taxon>Pseudomonadota</taxon>
        <taxon>Alphaproteobacteria</taxon>
        <taxon>Rhodobacterales</taxon>
        <taxon>Roseobacteraceae</taxon>
        <taxon>Sulfitobacter</taxon>
    </lineage>
</organism>
<dbReference type="PANTHER" id="PTHR13812:SF19">
    <property type="entry name" value="KETIMINE REDUCTASE MU-CRYSTALLIN"/>
    <property type="match status" value="1"/>
</dbReference>
<dbReference type="GO" id="GO:0005737">
    <property type="term" value="C:cytoplasm"/>
    <property type="evidence" value="ECO:0007669"/>
    <property type="project" value="TreeGrafter"/>
</dbReference>
<proteinExistence type="predicted"/>
<dbReference type="RefSeq" id="WP_191074659.1">
    <property type="nucleotide sequence ID" value="NZ_JACTAG010000001.1"/>
</dbReference>
<gene>
    <name evidence="1" type="ORF">H9Q16_07290</name>
</gene>
<dbReference type="InterPro" id="IPR003462">
    <property type="entry name" value="ODC_Mu_crystall"/>
</dbReference>
<dbReference type="Pfam" id="PF02423">
    <property type="entry name" value="OCD_Mu_crystall"/>
    <property type="match status" value="1"/>
</dbReference>
<evidence type="ECO:0000313" key="1">
    <source>
        <dbReference type="EMBL" id="MBD3663721.1"/>
    </source>
</evidence>